<evidence type="ECO:0000313" key="2">
    <source>
        <dbReference type="Proteomes" id="UP000178526"/>
    </source>
</evidence>
<organism evidence="1 2">
    <name type="scientific">Candidatus Schekmanbacteria bacterium GWA2_38_11</name>
    <dbReference type="NCBI Taxonomy" id="1817876"/>
    <lineage>
        <taxon>Bacteria</taxon>
        <taxon>Candidatus Schekmaniibacteriota</taxon>
    </lineage>
</organism>
<comment type="caution">
    <text evidence="1">The sequence shown here is derived from an EMBL/GenBank/DDBJ whole genome shotgun (WGS) entry which is preliminary data.</text>
</comment>
<name>A0A1F7RNE0_9BACT</name>
<accession>A0A1F7RNE0</accession>
<dbReference type="Proteomes" id="UP000178526">
    <property type="component" value="Unassembled WGS sequence"/>
</dbReference>
<evidence type="ECO:0000313" key="1">
    <source>
        <dbReference type="EMBL" id="OGL42678.1"/>
    </source>
</evidence>
<protein>
    <submittedName>
        <fullName evidence="1">Uncharacterized protein</fullName>
    </submittedName>
</protein>
<dbReference type="EMBL" id="MGDB01000032">
    <property type="protein sequence ID" value="OGL42678.1"/>
    <property type="molecule type" value="Genomic_DNA"/>
</dbReference>
<proteinExistence type="predicted"/>
<sequence length="186" mass="21714">MKMLKELLVFLILFSLLSGCCFIPRPPKDYKFSNTALLKGEYKDIFNETAKTVKEMGFRIRQADENSKVLRSFDSIINPAYFYGFFSHNDDDGYCDCGAPSSEWVYSKKFVQLNIFFIPKEEPDLWYVKIIPKFYTFKYYDQIVSILQPPLERRKSVVGCKSMGRLEEGILDSLRKIFNISGKEIN</sequence>
<dbReference type="PROSITE" id="PS51257">
    <property type="entry name" value="PROKAR_LIPOPROTEIN"/>
    <property type="match status" value="1"/>
</dbReference>
<gene>
    <name evidence="1" type="ORF">A2042_09505</name>
</gene>
<reference evidence="1 2" key="1">
    <citation type="journal article" date="2016" name="Nat. Commun.">
        <title>Thousands of microbial genomes shed light on interconnected biogeochemical processes in an aquifer system.</title>
        <authorList>
            <person name="Anantharaman K."/>
            <person name="Brown C.T."/>
            <person name="Hug L.A."/>
            <person name="Sharon I."/>
            <person name="Castelle C.J."/>
            <person name="Probst A.J."/>
            <person name="Thomas B.C."/>
            <person name="Singh A."/>
            <person name="Wilkins M.J."/>
            <person name="Karaoz U."/>
            <person name="Brodie E.L."/>
            <person name="Williams K.H."/>
            <person name="Hubbard S.S."/>
            <person name="Banfield J.F."/>
        </authorList>
    </citation>
    <scope>NUCLEOTIDE SEQUENCE [LARGE SCALE GENOMIC DNA]</scope>
</reference>
<dbReference type="AlphaFoldDB" id="A0A1F7RNE0"/>